<proteinExistence type="predicted"/>
<dbReference type="Proteomes" id="UP000736787">
    <property type="component" value="Unassembled WGS sequence"/>
</dbReference>
<dbReference type="Proteomes" id="UP000760860">
    <property type="component" value="Unassembled WGS sequence"/>
</dbReference>
<dbReference type="Proteomes" id="UP000697107">
    <property type="component" value="Unassembled WGS sequence"/>
</dbReference>
<keyword evidence="10" id="KW-1185">Reference proteome</keyword>
<protein>
    <submittedName>
        <fullName evidence="9">Uncharacterized protein</fullName>
    </submittedName>
</protein>
<evidence type="ECO:0000313" key="3">
    <source>
        <dbReference type="EMBL" id="KAG2863283.1"/>
    </source>
</evidence>
<dbReference type="Proteomes" id="UP000688947">
    <property type="component" value="Unassembled WGS sequence"/>
</dbReference>
<comment type="caution">
    <text evidence="9">The sequence shown here is derived from an EMBL/GenBank/DDBJ whole genome shotgun (WGS) entry which is preliminary data.</text>
</comment>
<feature type="region of interest" description="Disordered" evidence="1">
    <location>
        <begin position="21"/>
        <end position="46"/>
    </location>
</feature>
<evidence type="ECO:0000313" key="7">
    <source>
        <dbReference type="EMBL" id="KAG3218640.1"/>
    </source>
</evidence>
<dbReference type="EMBL" id="RCMK01000097">
    <property type="protein sequence ID" value="KAG2949094.1"/>
    <property type="molecule type" value="Genomic_DNA"/>
</dbReference>
<reference evidence="9 10" key="1">
    <citation type="submission" date="2018-01" db="EMBL/GenBank/DDBJ databases">
        <title>Draft genome of the strawberry crown rot pathogen Phytophthora cactorum.</title>
        <authorList>
            <person name="Armitage A.D."/>
            <person name="Lysoe E."/>
            <person name="Nellist C.F."/>
            <person name="Harrison R.J."/>
            <person name="Brurberg M.B."/>
        </authorList>
    </citation>
    <scope>NUCLEOTIDE SEQUENCE [LARGE SCALE GENOMIC DNA]</scope>
    <source>
        <strain evidence="9 10">10300</strain>
    </source>
</reference>
<evidence type="ECO:0000313" key="4">
    <source>
        <dbReference type="EMBL" id="KAG2935664.1"/>
    </source>
</evidence>
<evidence type="ECO:0000313" key="8">
    <source>
        <dbReference type="EMBL" id="KAG6965309.1"/>
    </source>
</evidence>
<gene>
    <name evidence="8" type="ORF">JG687_00005492</name>
    <name evidence="9" type="ORF">PC110_g3636</name>
    <name evidence="3" type="ORF">PC113_g5588</name>
    <name evidence="4" type="ORF">PC115_g4841</name>
    <name evidence="5" type="ORF">PC117_g5522</name>
    <name evidence="6" type="ORF">PC118_g3054</name>
    <name evidence="7" type="ORF">PC129_g10557</name>
</gene>
<feature type="compositionally biased region" description="Basic and acidic residues" evidence="1">
    <location>
        <begin position="306"/>
        <end position="328"/>
    </location>
</feature>
<reference evidence="3" key="2">
    <citation type="submission" date="2018-10" db="EMBL/GenBank/DDBJ databases">
        <title>Effector identification in a new, highly contiguous assembly of the strawberry crown rot pathogen Phytophthora cactorum.</title>
        <authorList>
            <person name="Armitage A.D."/>
            <person name="Nellist C.F."/>
            <person name="Bates H."/>
            <person name="Vickerstaff R.J."/>
            <person name="Harrison R.J."/>
        </authorList>
    </citation>
    <scope>NUCLEOTIDE SEQUENCE</scope>
    <source>
        <strain evidence="3">15-7</strain>
        <strain evidence="4">4032</strain>
        <strain evidence="5">4040</strain>
        <strain evidence="6">P415</strain>
        <strain evidence="7">P421</strain>
    </source>
</reference>
<evidence type="ECO:0000256" key="1">
    <source>
        <dbReference type="SAM" id="MobiDB-lite"/>
    </source>
</evidence>
<feature type="compositionally biased region" description="Acidic residues" evidence="1">
    <location>
        <begin position="418"/>
        <end position="428"/>
    </location>
</feature>
<feature type="region of interest" description="Disordered" evidence="1">
    <location>
        <begin position="306"/>
        <end position="354"/>
    </location>
</feature>
<dbReference type="VEuPathDB" id="FungiDB:PC110_g3636"/>
<keyword evidence="2" id="KW-1133">Transmembrane helix</keyword>
<dbReference type="Proteomes" id="UP000735874">
    <property type="component" value="Unassembled WGS sequence"/>
</dbReference>
<dbReference type="EMBL" id="MJFZ01000052">
    <property type="protein sequence ID" value="RAW40160.1"/>
    <property type="molecule type" value="Genomic_DNA"/>
</dbReference>
<keyword evidence="2" id="KW-0812">Transmembrane</keyword>
<organism evidence="9 10">
    <name type="scientific">Phytophthora cactorum</name>
    <dbReference type="NCBI Taxonomy" id="29920"/>
    <lineage>
        <taxon>Eukaryota</taxon>
        <taxon>Sar</taxon>
        <taxon>Stramenopiles</taxon>
        <taxon>Oomycota</taxon>
        <taxon>Peronosporomycetes</taxon>
        <taxon>Peronosporales</taxon>
        <taxon>Peronosporaceae</taxon>
        <taxon>Phytophthora</taxon>
    </lineage>
</organism>
<reference evidence="8" key="3">
    <citation type="submission" date="2021-01" db="EMBL/GenBank/DDBJ databases">
        <title>Phytophthora aleatoria, a newly-described species from Pinus radiata is distinct from Phytophthora cactorum isolates based on comparative genomics.</title>
        <authorList>
            <person name="Mcdougal R."/>
            <person name="Panda P."/>
            <person name="Williams N."/>
            <person name="Studholme D.J."/>
        </authorList>
    </citation>
    <scope>NUCLEOTIDE SEQUENCE</scope>
    <source>
        <strain evidence="8">NZFS 3830</strain>
    </source>
</reference>
<dbReference type="Proteomes" id="UP000251314">
    <property type="component" value="Unassembled WGS sequence"/>
</dbReference>
<dbReference type="EMBL" id="RCMV01000351">
    <property type="protein sequence ID" value="KAG3218640.1"/>
    <property type="molecule type" value="Genomic_DNA"/>
</dbReference>
<feature type="transmembrane region" description="Helical" evidence="2">
    <location>
        <begin position="56"/>
        <end position="75"/>
    </location>
</feature>
<name>A0A329STY6_9STRA</name>
<dbReference type="EMBL" id="RCMG01000108">
    <property type="protein sequence ID" value="KAG2863283.1"/>
    <property type="molecule type" value="Genomic_DNA"/>
</dbReference>
<evidence type="ECO:0000256" key="2">
    <source>
        <dbReference type="SAM" id="Phobius"/>
    </source>
</evidence>
<dbReference type="Proteomes" id="UP000774804">
    <property type="component" value="Unassembled WGS sequence"/>
</dbReference>
<dbReference type="EMBL" id="RCML01000050">
    <property type="protein sequence ID" value="KAG2995274.1"/>
    <property type="molecule type" value="Genomic_DNA"/>
</dbReference>
<dbReference type="OrthoDB" id="129280at2759"/>
<feature type="region of interest" description="Disordered" evidence="1">
    <location>
        <begin position="203"/>
        <end position="222"/>
    </location>
</feature>
<accession>A0A329STY6</accession>
<dbReference type="EMBL" id="RCMI01000095">
    <property type="protein sequence ID" value="KAG2935664.1"/>
    <property type="molecule type" value="Genomic_DNA"/>
</dbReference>
<feature type="compositionally biased region" description="Polar residues" evidence="1">
    <location>
        <begin position="23"/>
        <end position="46"/>
    </location>
</feature>
<keyword evidence="2" id="KW-0472">Membrane</keyword>
<evidence type="ECO:0000313" key="5">
    <source>
        <dbReference type="EMBL" id="KAG2949094.1"/>
    </source>
</evidence>
<evidence type="ECO:0000313" key="6">
    <source>
        <dbReference type="EMBL" id="KAG2995274.1"/>
    </source>
</evidence>
<sequence length="428" mass="46183">MVSIRSSSSAGTVEAASFDTVLDSGSNGSQTHAGSGPTRTVSDTKTSESAALSTPLLVGIIAASVVVFVAVLLVIRSRRSRNEPKFLSPSSISAFQGVTSTTASEHASNVLGASSASTVVASPRPPLMQTFKLSRLSAKELADDQVSLDIHDAPMNGLSSVRDTQTPRTTSLISVRSVFSASFLMRGGLRSSLPSLSVFRTSRASRTSESKRSTMDTSASMTSFAQTVTTTTDSTGVGPIPLDQRQGDAWRDLSETCWSIDPGSDSETESERFMMPTASHSNAYTGALMLKRGRLSTLSDRTAEFEEEAAGKDPDVNSLDDSSRRRDLTMSALDDLSPRRERGISQFDDSSPRRIRELSTLDSRKKTNSVAETDTNNSNWSYFSTDSDYMYYGETIKDCSSIFFYDSDSDCLSSSSSDSDDCLREEEF</sequence>
<feature type="region of interest" description="Disordered" evidence="1">
    <location>
        <begin position="409"/>
        <end position="428"/>
    </location>
</feature>
<dbReference type="AlphaFoldDB" id="A0A329STY6"/>
<evidence type="ECO:0000313" key="10">
    <source>
        <dbReference type="Proteomes" id="UP000251314"/>
    </source>
</evidence>
<dbReference type="EMBL" id="JAENGZ010000208">
    <property type="protein sequence ID" value="KAG6965309.1"/>
    <property type="molecule type" value="Genomic_DNA"/>
</dbReference>
<evidence type="ECO:0000313" key="9">
    <source>
        <dbReference type="EMBL" id="RAW40160.1"/>
    </source>
</evidence>